<evidence type="ECO:0000313" key="3">
    <source>
        <dbReference type="Proteomes" id="UP001501170"/>
    </source>
</evidence>
<organism evidence="2 3">
    <name type="scientific">Gordonia cholesterolivorans</name>
    <dbReference type="NCBI Taxonomy" id="559625"/>
    <lineage>
        <taxon>Bacteria</taxon>
        <taxon>Bacillati</taxon>
        <taxon>Actinomycetota</taxon>
        <taxon>Actinomycetes</taxon>
        <taxon>Mycobacteriales</taxon>
        <taxon>Gordoniaceae</taxon>
        <taxon>Gordonia</taxon>
    </lineage>
</organism>
<dbReference type="Pfam" id="PF02595">
    <property type="entry name" value="Gly_kinase"/>
    <property type="match status" value="2"/>
</dbReference>
<dbReference type="InterPro" id="IPR004381">
    <property type="entry name" value="Glycerate_kinase"/>
</dbReference>
<accession>A0ABP5UHA8</accession>
<reference evidence="3" key="1">
    <citation type="journal article" date="2019" name="Int. J. Syst. Evol. Microbiol.">
        <title>The Global Catalogue of Microorganisms (GCM) 10K type strain sequencing project: providing services to taxonomists for standard genome sequencing and annotation.</title>
        <authorList>
            <consortium name="The Broad Institute Genomics Platform"/>
            <consortium name="The Broad Institute Genome Sequencing Center for Infectious Disease"/>
            <person name="Wu L."/>
            <person name="Ma J."/>
        </authorList>
    </citation>
    <scope>NUCLEOTIDE SEQUENCE [LARGE SCALE GENOMIC DNA]</scope>
    <source>
        <strain evidence="3">JCM 16227</strain>
    </source>
</reference>
<dbReference type="PIRSF" id="PIRSF006078">
    <property type="entry name" value="GlxK"/>
    <property type="match status" value="1"/>
</dbReference>
<dbReference type="SUPFAM" id="SSF110738">
    <property type="entry name" value="Glycerate kinase I"/>
    <property type="match status" value="1"/>
</dbReference>
<sequence length="358" mass="35273">MRVVIAPDEFGGTLTAAQAASAIAEGWARARPGDVLEQLPQSDGGPGFVDVLAAAGVGRRLGVSASGPLGGAVAAEVLLDGRTAFVESAQACGLHLIGSPGPETAWCAGTAGVGDLLRAAVEAGATRIVVGLGGSGTTDGGRGACTALGGLTAAHHLLRGTELVAATDVTNPLLGPSGAAAVFAPQKGADPETVARLESRLQRWADELEDHRVGTDNGQRLRDAAGAGAAGGLGAFLLALGATREAGAEVVAGVTGRARRIAGADLVLTGEGRFDEQTPFGKVVASVAADARHAGVPAVVLAGQVRGRPRVDGVTVAYSMADWAGSSARALADPAPILAGLAQTVAAGFAGTVERTGI</sequence>
<dbReference type="InterPro" id="IPR036129">
    <property type="entry name" value="Glycerate_kinase_sf"/>
</dbReference>
<keyword evidence="1 2" id="KW-0418">Kinase</keyword>
<dbReference type="EMBL" id="BAAARB010000008">
    <property type="protein sequence ID" value="GAA2378919.1"/>
    <property type="molecule type" value="Genomic_DNA"/>
</dbReference>
<evidence type="ECO:0000313" key="2">
    <source>
        <dbReference type="EMBL" id="GAA2378919.1"/>
    </source>
</evidence>
<keyword evidence="3" id="KW-1185">Reference proteome</keyword>
<dbReference type="Gene3D" id="3.90.1510.10">
    <property type="entry name" value="Glycerate kinase, domain 2"/>
    <property type="match status" value="2"/>
</dbReference>
<dbReference type="PANTHER" id="PTHR21599:SF0">
    <property type="entry name" value="GLYCERATE KINASE"/>
    <property type="match status" value="1"/>
</dbReference>
<evidence type="ECO:0000256" key="1">
    <source>
        <dbReference type="PIRNR" id="PIRNR006078"/>
    </source>
</evidence>
<dbReference type="PANTHER" id="PTHR21599">
    <property type="entry name" value="GLYCERATE KINASE"/>
    <property type="match status" value="1"/>
</dbReference>
<dbReference type="InterPro" id="IPR018193">
    <property type="entry name" value="Glyc_kinase_flavodox-like_fold"/>
</dbReference>
<protein>
    <submittedName>
        <fullName evidence="2">Glycerate kinase</fullName>
    </submittedName>
</protein>
<proteinExistence type="inferred from homology"/>
<gene>
    <name evidence="2" type="ORF">GCM10009855_18700</name>
</gene>
<dbReference type="Proteomes" id="UP001501170">
    <property type="component" value="Unassembled WGS sequence"/>
</dbReference>
<comment type="caution">
    <text evidence="2">The sequence shown here is derived from an EMBL/GenBank/DDBJ whole genome shotgun (WGS) entry which is preliminary data.</text>
</comment>
<dbReference type="GO" id="GO:0016301">
    <property type="term" value="F:kinase activity"/>
    <property type="evidence" value="ECO:0007669"/>
    <property type="project" value="UniProtKB-KW"/>
</dbReference>
<keyword evidence="1" id="KW-0808">Transferase</keyword>
<name>A0ABP5UHA8_9ACTN</name>
<comment type="similarity">
    <text evidence="1">Belongs to the glycerate kinase type-1 family.</text>
</comment>